<dbReference type="Proteomes" id="UP001454036">
    <property type="component" value="Unassembled WGS sequence"/>
</dbReference>
<proteinExistence type="predicted"/>
<gene>
    <name evidence="2" type="ORF">LIER_06296</name>
</gene>
<name>A0AAV3P5J0_LITER</name>
<evidence type="ECO:0000313" key="2">
    <source>
        <dbReference type="EMBL" id="GAA0146306.1"/>
    </source>
</evidence>
<reference evidence="2 3" key="1">
    <citation type="submission" date="2024-01" db="EMBL/GenBank/DDBJ databases">
        <title>The complete chloroplast genome sequence of Lithospermum erythrorhizon: insights into the phylogenetic relationship among Boraginaceae species and the maternal lineages of purple gromwells.</title>
        <authorList>
            <person name="Okada T."/>
            <person name="Watanabe K."/>
        </authorList>
    </citation>
    <scope>NUCLEOTIDE SEQUENCE [LARGE SCALE GENOMIC DNA]</scope>
</reference>
<dbReference type="EMBL" id="BAABME010000909">
    <property type="protein sequence ID" value="GAA0146306.1"/>
    <property type="molecule type" value="Genomic_DNA"/>
</dbReference>
<dbReference type="Pfam" id="PF03108">
    <property type="entry name" value="DBD_Tnp_Mut"/>
    <property type="match status" value="1"/>
</dbReference>
<dbReference type="PANTHER" id="PTHR31973">
    <property type="entry name" value="POLYPROTEIN, PUTATIVE-RELATED"/>
    <property type="match status" value="1"/>
</dbReference>
<dbReference type="AlphaFoldDB" id="A0AAV3P5J0"/>
<feature type="domain" description="Transposase MuDR plant" evidence="1">
    <location>
        <begin position="5"/>
        <end position="59"/>
    </location>
</feature>
<comment type="caution">
    <text evidence="2">The sequence shown here is derived from an EMBL/GenBank/DDBJ whole genome shotgun (WGS) entry which is preliminary data.</text>
</comment>
<organism evidence="2 3">
    <name type="scientific">Lithospermum erythrorhizon</name>
    <name type="common">Purple gromwell</name>
    <name type="synonym">Lithospermum officinale var. erythrorhizon</name>
    <dbReference type="NCBI Taxonomy" id="34254"/>
    <lineage>
        <taxon>Eukaryota</taxon>
        <taxon>Viridiplantae</taxon>
        <taxon>Streptophyta</taxon>
        <taxon>Embryophyta</taxon>
        <taxon>Tracheophyta</taxon>
        <taxon>Spermatophyta</taxon>
        <taxon>Magnoliopsida</taxon>
        <taxon>eudicotyledons</taxon>
        <taxon>Gunneridae</taxon>
        <taxon>Pentapetalae</taxon>
        <taxon>asterids</taxon>
        <taxon>lamiids</taxon>
        <taxon>Boraginales</taxon>
        <taxon>Boraginaceae</taxon>
        <taxon>Boraginoideae</taxon>
        <taxon>Lithospermeae</taxon>
        <taxon>Lithospermum</taxon>
    </lineage>
</organism>
<protein>
    <recommendedName>
        <fullName evidence="1">Transposase MuDR plant domain-containing protein</fullName>
    </recommendedName>
</protein>
<accession>A0AAV3P5J0</accession>
<keyword evidence="3" id="KW-1185">Reference proteome</keyword>
<evidence type="ECO:0000259" key="1">
    <source>
        <dbReference type="Pfam" id="PF03108"/>
    </source>
</evidence>
<dbReference type="PANTHER" id="PTHR31973:SF187">
    <property type="entry name" value="MUTATOR TRANSPOSASE MUDRA PROTEIN"/>
    <property type="match status" value="1"/>
</dbReference>
<dbReference type="InterPro" id="IPR004332">
    <property type="entry name" value="Transposase_MuDR"/>
</dbReference>
<sequence length="150" mass="17670">MPCTVFEILADFRDLIRAYPVKTNKPLKFIKTDKWRLRVRCLVEGCNFSFFCSRIGKSHNLSIKTMVEEHMCGESIKNKNVSVKWLAKTYVNKIRREPRKTLKSFIGDAFDDYHIEITKSMAWKAIKAAVYLLFGNEKQQFVRLWRAIKS</sequence>
<evidence type="ECO:0000313" key="3">
    <source>
        <dbReference type="Proteomes" id="UP001454036"/>
    </source>
</evidence>